<gene>
    <name evidence="2" type="ORF">OMAG_001780</name>
</gene>
<accession>A0A0F0CM52</accession>
<evidence type="ECO:0000313" key="2">
    <source>
        <dbReference type="EMBL" id="KJJ84317.1"/>
    </source>
</evidence>
<keyword evidence="1" id="KW-0812">Transmembrane</keyword>
<evidence type="ECO:0008006" key="4">
    <source>
        <dbReference type="Google" id="ProtNLM"/>
    </source>
</evidence>
<comment type="caution">
    <text evidence="2">The sequence shown here is derived from an EMBL/GenBank/DDBJ whole genome shotgun (WGS) entry which is preliminary data.</text>
</comment>
<reference evidence="2 3" key="1">
    <citation type="submission" date="2015-02" db="EMBL/GenBank/DDBJ databases">
        <title>Single-cell genomics of uncultivated deep-branching MTB reveals a conserved set of magnetosome genes.</title>
        <authorList>
            <person name="Kolinko S."/>
            <person name="Richter M."/>
            <person name="Glockner F.O."/>
            <person name="Brachmann A."/>
            <person name="Schuler D."/>
        </authorList>
    </citation>
    <scope>NUCLEOTIDE SEQUENCE [LARGE SCALE GENOMIC DNA]</scope>
    <source>
        <strain evidence="2">SKK-01</strain>
    </source>
</reference>
<keyword evidence="1" id="KW-1133">Transmembrane helix</keyword>
<proteinExistence type="predicted"/>
<dbReference type="EMBL" id="JYNY01000372">
    <property type="protein sequence ID" value="KJJ84317.1"/>
    <property type="molecule type" value="Genomic_DNA"/>
</dbReference>
<feature type="transmembrane region" description="Helical" evidence="1">
    <location>
        <begin position="10"/>
        <end position="28"/>
    </location>
</feature>
<keyword evidence="3" id="KW-1185">Reference proteome</keyword>
<evidence type="ECO:0000256" key="1">
    <source>
        <dbReference type="SAM" id="Phobius"/>
    </source>
</evidence>
<dbReference type="Proteomes" id="UP000033428">
    <property type="component" value="Unassembled WGS sequence"/>
</dbReference>
<name>A0A0F0CM52_9BACT</name>
<protein>
    <recommendedName>
        <fullName evidence="4">CR-type domain-containing protein</fullName>
    </recommendedName>
</protein>
<evidence type="ECO:0000313" key="3">
    <source>
        <dbReference type="Proteomes" id="UP000033428"/>
    </source>
</evidence>
<dbReference type="AlphaFoldDB" id="A0A0F0CM52"/>
<organism evidence="2 3">
    <name type="scientific">Candidatus Omnitrophus magneticus</name>
    <dbReference type="NCBI Taxonomy" id="1609969"/>
    <lineage>
        <taxon>Bacteria</taxon>
        <taxon>Pseudomonadati</taxon>
        <taxon>Candidatus Omnitrophota</taxon>
        <taxon>Candidatus Omnitrophus</taxon>
    </lineage>
</organism>
<sequence length="156" mass="16493">MKCFIKKNKYLIPIIITIILFASLYVYAADRNCYYCSGAGYVRKWQRCDICSGGGYVSCPHCLGSGQAKCSECAGKGGLAGVLCPNCDIKKSTKSCPKCNAYRPFVNPCEHCSATSSITCADCGGTGVIICTTCKGSGGASNKDLCPICRGTGTFR</sequence>
<keyword evidence="1" id="KW-0472">Membrane</keyword>